<gene>
    <name evidence="2" type="ORF">TPSB3V08_LOCUS1379</name>
</gene>
<evidence type="ECO:0000313" key="2">
    <source>
        <dbReference type="EMBL" id="CAD7397822.1"/>
    </source>
</evidence>
<name>A0A7R9CJQ9_TIMPO</name>
<sequence length="141" mass="15620">MAYQFSPTSTPYTSQGDPSIDLSSPESSTQNADIILESIAIELRSMVPLEAILPSEHIREPCESPAIIYTKSEPHDLTALEARQEKGRRGGALFWNALTYSGRDFKSRATRPTVDFTGLSLARTDLRMSIISYFLFWGGAT</sequence>
<organism evidence="2">
    <name type="scientific">Timema poppense</name>
    <name type="common">Walking stick</name>
    <dbReference type="NCBI Taxonomy" id="170557"/>
    <lineage>
        <taxon>Eukaryota</taxon>
        <taxon>Metazoa</taxon>
        <taxon>Ecdysozoa</taxon>
        <taxon>Arthropoda</taxon>
        <taxon>Hexapoda</taxon>
        <taxon>Insecta</taxon>
        <taxon>Pterygota</taxon>
        <taxon>Neoptera</taxon>
        <taxon>Polyneoptera</taxon>
        <taxon>Phasmatodea</taxon>
        <taxon>Timematodea</taxon>
        <taxon>Timematoidea</taxon>
        <taxon>Timematidae</taxon>
        <taxon>Timema</taxon>
    </lineage>
</organism>
<dbReference type="AlphaFoldDB" id="A0A7R9CJQ9"/>
<proteinExistence type="predicted"/>
<protein>
    <submittedName>
        <fullName evidence="2">Uncharacterized protein</fullName>
    </submittedName>
</protein>
<reference evidence="2" key="1">
    <citation type="submission" date="2020-11" db="EMBL/GenBank/DDBJ databases">
        <authorList>
            <person name="Tran Van P."/>
        </authorList>
    </citation>
    <scope>NUCLEOTIDE SEQUENCE</scope>
</reference>
<evidence type="ECO:0000256" key="1">
    <source>
        <dbReference type="SAM" id="MobiDB-lite"/>
    </source>
</evidence>
<dbReference type="EMBL" id="OD000480">
    <property type="protein sequence ID" value="CAD7397822.1"/>
    <property type="molecule type" value="Genomic_DNA"/>
</dbReference>
<feature type="region of interest" description="Disordered" evidence="1">
    <location>
        <begin position="1"/>
        <end position="27"/>
    </location>
</feature>
<accession>A0A7R9CJQ9</accession>